<name>A0A1Y1ZNY4_9PLEO</name>
<dbReference type="AlphaFoldDB" id="A0A1Y1ZNY4"/>
<sequence length="126" mass="14741">MSTYKYQDLVNDDEVRLLVVNAGNENDELVCSLIHARLSENPEFEAVSYTWGPDILTQTIILDGYVFPVRENIFHALRKFRYNSRPRTLWADAICINQNNIPERSKQVKLMKRVYETAKHVLIWLG</sequence>
<dbReference type="Proteomes" id="UP000193144">
    <property type="component" value="Unassembled WGS sequence"/>
</dbReference>
<organism evidence="2 3">
    <name type="scientific">Clohesyomyces aquaticus</name>
    <dbReference type="NCBI Taxonomy" id="1231657"/>
    <lineage>
        <taxon>Eukaryota</taxon>
        <taxon>Fungi</taxon>
        <taxon>Dikarya</taxon>
        <taxon>Ascomycota</taxon>
        <taxon>Pezizomycotina</taxon>
        <taxon>Dothideomycetes</taxon>
        <taxon>Pleosporomycetidae</taxon>
        <taxon>Pleosporales</taxon>
        <taxon>Lindgomycetaceae</taxon>
        <taxon>Clohesyomyces</taxon>
    </lineage>
</organism>
<evidence type="ECO:0000313" key="3">
    <source>
        <dbReference type="Proteomes" id="UP000193144"/>
    </source>
</evidence>
<dbReference type="InterPro" id="IPR052895">
    <property type="entry name" value="HetReg/Transcr_Mod"/>
</dbReference>
<feature type="domain" description="Heterokaryon incompatibility" evidence="1">
    <location>
        <begin position="44"/>
        <end position="126"/>
    </location>
</feature>
<keyword evidence="3" id="KW-1185">Reference proteome</keyword>
<feature type="non-terminal residue" evidence="2">
    <location>
        <position position="126"/>
    </location>
</feature>
<proteinExistence type="predicted"/>
<dbReference type="PANTHER" id="PTHR24148">
    <property type="entry name" value="ANKYRIN REPEAT DOMAIN-CONTAINING PROTEIN 39 HOMOLOG-RELATED"/>
    <property type="match status" value="1"/>
</dbReference>
<comment type="caution">
    <text evidence="2">The sequence shown here is derived from an EMBL/GenBank/DDBJ whole genome shotgun (WGS) entry which is preliminary data.</text>
</comment>
<protein>
    <submittedName>
        <fullName evidence="2">Heterokaryon incompatibility protein-domain-containing protein</fullName>
    </submittedName>
</protein>
<dbReference type="OrthoDB" id="2157530at2759"/>
<dbReference type="EMBL" id="MCFA01000060">
    <property type="protein sequence ID" value="ORY11525.1"/>
    <property type="molecule type" value="Genomic_DNA"/>
</dbReference>
<dbReference type="PANTHER" id="PTHR24148:SF73">
    <property type="entry name" value="HET DOMAIN PROTEIN (AFU_ORTHOLOGUE AFUA_8G01020)"/>
    <property type="match status" value="1"/>
</dbReference>
<reference evidence="2 3" key="1">
    <citation type="submission" date="2016-07" db="EMBL/GenBank/DDBJ databases">
        <title>Pervasive Adenine N6-methylation of Active Genes in Fungi.</title>
        <authorList>
            <consortium name="DOE Joint Genome Institute"/>
            <person name="Mondo S.J."/>
            <person name="Dannebaum R.O."/>
            <person name="Kuo R.C."/>
            <person name="Labutti K."/>
            <person name="Haridas S."/>
            <person name="Kuo A."/>
            <person name="Salamov A."/>
            <person name="Ahrendt S.R."/>
            <person name="Lipzen A."/>
            <person name="Sullivan W."/>
            <person name="Andreopoulos W.B."/>
            <person name="Clum A."/>
            <person name="Lindquist E."/>
            <person name="Daum C."/>
            <person name="Ramamoorthy G.K."/>
            <person name="Gryganskyi A."/>
            <person name="Culley D."/>
            <person name="Magnuson J.K."/>
            <person name="James T.Y."/>
            <person name="O'Malley M.A."/>
            <person name="Stajich J.E."/>
            <person name="Spatafora J.W."/>
            <person name="Visel A."/>
            <person name="Grigoriev I.V."/>
        </authorList>
    </citation>
    <scope>NUCLEOTIDE SEQUENCE [LARGE SCALE GENOMIC DNA]</scope>
    <source>
        <strain evidence="2 3">CBS 115471</strain>
    </source>
</reference>
<accession>A0A1Y1ZNY4</accession>
<evidence type="ECO:0000259" key="1">
    <source>
        <dbReference type="Pfam" id="PF06985"/>
    </source>
</evidence>
<dbReference type="InterPro" id="IPR010730">
    <property type="entry name" value="HET"/>
</dbReference>
<dbReference type="STRING" id="1231657.A0A1Y1ZNY4"/>
<gene>
    <name evidence="2" type="ORF">BCR34DRAFT_484000</name>
</gene>
<dbReference type="Pfam" id="PF06985">
    <property type="entry name" value="HET"/>
    <property type="match status" value="1"/>
</dbReference>
<evidence type="ECO:0000313" key="2">
    <source>
        <dbReference type="EMBL" id="ORY11525.1"/>
    </source>
</evidence>